<protein>
    <submittedName>
        <fullName evidence="2">Uncharacterized protein</fullName>
    </submittedName>
</protein>
<feature type="region of interest" description="Disordered" evidence="1">
    <location>
        <begin position="156"/>
        <end position="175"/>
    </location>
</feature>
<proteinExistence type="predicted"/>
<evidence type="ECO:0000313" key="3">
    <source>
        <dbReference type="Proteomes" id="UP000027138"/>
    </source>
</evidence>
<dbReference type="Proteomes" id="UP000027138">
    <property type="component" value="Unassembled WGS sequence"/>
</dbReference>
<sequence length="175" mass="19177">MCLQSALESWLSIWACEHRVLPMLRLHGFNANTSVKSLPPSMEVQLKIMKYPWGDMADYPDSILSAIVYQQSNNSMANARVEALNSRSPDTAIVVGKPEDGLGASFSFILDRTAQTAQGILETHLVSPYPMSPPGYTHHISSLLWRGTPMSTYLASMVPPEGRGRGAQYGGHASR</sequence>
<gene>
    <name evidence="2" type="ORF">JCGZ_20014</name>
</gene>
<evidence type="ECO:0000313" key="2">
    <source>
        <dbReference type="EMBL" id="KDP27479.1"/>
    </source>
</evidence>
<evidence type="ECO:0000256" key="1">
    <source>
        <dbReference type="SAM" id="MobiDB-lite"/>
    </source>
</evidence>
<dbReference type="EMBL" id="KK914831">
    <property type="protein sequence ID" value="KDP27479.1"/>
    <property type="molecule type" value="Genomic_DNA"/>
</dbReference>
<reference evidence="2 3" key="1">
    <citation type="journal article" date="2014" name="PLoS ONE">
        <title>Global Analysis of Gene Expression Profiles in Physic Nut (Jatropha curcas L.) Seedlings Exposed to Salt Stress.</title>
        <authorList>
            <person name="Zhang L."/>
            <person name="Zhang C."/>
            <person name="Wu P."/>
            <person name="Chen Y."/>
            <person name="Li M."/>
            <person name="Jiang H."/>
            <person name="Wu G."/>
        </authorList>
    </citation>
    <scope>NUCLEOTIDE SEQUENCE [LARGE SCALE GENOMIC DNA]</scope>
    <source>
        <strain evidence="3">cv. GZQX0401</strain>
        <tissue evidence="2">Young leaves</tissue>
    </source>
</reference>
<accession>A0A067K6M8</accession>
<keyword evidence="3" id="KW-1185">Reference proteome</keyword>
<organism evidence="2 3">
    <name type="scientific">Jatropha curcas</name>
    <name type="common">Barbados nut</name>
    <dbReference type="NCBI Taxonomy" id="180498"/>
    <lineage>
        <taxon>Eukaryota</taxon>
        <taxon>Viridiplantae</taxon>
        <taxon>Streptophyta</taxon>
        <taxon>Embryophyta</taxon>
        <taxon>Tracheophyta</taxon>
        <taxon>Spermatophyta</taxon>
        <taxon>Magnoliopsida</taxon>
        <taxon>eudicotyledons</taxon>
        <taxon>Gunneridae</taxon>
        <taxon>Pentapetalae</taxon>
        <taxon>rosids</taxon>
        <taxon>fabids</taxon>
        <taxon>Malpighiales</taxon>
        <taxon>Euphorbiaceae</taxon>
        <taxon>Crotonoideae</taxon>
        <taxon>Jatropheae</taxon>
        <taxon>Jatropha</taxon>
    </lineage>
</organism>
<name>A0A067K6M8_JATCU</name>
<dbReference type="AlphaFoldDB" id="A0A067K6M8"/>